<name>A0A1Z4LQJ5_9CYAN</name>
<organism evidence="10 11">
    <name type="scientific">Calothrix parasitica NIES-267</name>
    <dbReference type="NCBI Taxonomy" id="1973488"/>
    <lineage>
        <taxon>Bacteria</taxon>
        <taxon>Bacillati</taxon>
        <taxon>Cyanobacteriota</taxon>
        <taxon>Cyanophyceae</taxon>
        <taxon>Nostocales</taxon>
        <taxon>Calotrichaceae</taxon>
        <taxon>Calothrix</taxon>
    </lineage>
</organism>
<keyword evidence="3" id="KW-1003">Cell membrane</keyword>
<evidence type="ECO:0000256" key="9">
    <source>
        <dbReference type="SAM" id="Phobius"/>
    </source>
</evidence>
<dbReference type="PANTHER" id="PTHR30558:SF3">
    <property type="entry name" value="BIOPOLYMER TRANSPORT PROTEIN EXBD-RELATED"/>
    <property type="match status" value="1"/>
</dbReference>
<dbReference type="GO" id="GO:0015031">
    <property type="term" value="P:protein transport"/>
    <property type="evidence" value="ECO:0007669"/>
    <property type="project" value="UniProtKB-KW"/>
</dbReference>
<evidence type="ECO:0000256" key="5">
    <source>
        <dbReference type="ARBA" id="ARBA00022989"/>
    </source>
</evidence>
<evidence type="ECO:0000256" key="3">
    <source>
        <dbReference type="ARBA" id="ARBA00022475"/>
    </source>
</evidence>
<keyword evidence="7" id="KW-0653">Protein transport</keyword>
<feature type="compositionally biased region" description="Pro residues" evidence="8">
    <location>
        <begin position="146"/>
        <end position="157"/>
    </location>
</feature>
<feature type="region of interest" description="Disordered" evidence="8">
    <location>
        <begin position="139"/>
        <end position="254"/>
    </location>
</feature>
<keyword evidence="11" id="KW-1185">Reference proteome</keyword>
<evidence type="ECO:0000313" key="11">
    <source>
        <dbReference type="Proteomes" id="UP000218418"/>
    </source>
</evidence>
<dbReference type="Proteomes" id="UP000218418">
    <property type="component" value="Chromosome"/>
</dbReference>
<keyword evidence="4 7" id="KW-0812">Transmembrane</keyword>
<dbReference type="Gene3D" id="3.30.420.270">
    <property type="match status" value="1"/>
</dbReference>
<feature type="compositionally biased region" description="Low complexity" evidence="8">
    <location>
        <begin position="158"/>
        <end position="190"/>
    </location>
</feature>
<feature type="compositionally biased region" description="Low complexity" evidence="8">
    <location>
        <begin position="220"/>
        <end position="254"/>
    </location>
</feature>
<keyword evidence="7" id="KW-0813">Transport</keyword>
<evidence type="ECO:0000256" key="1">
    <source>
        <dbReference type="ARBA" id="ARBA00004162"/>
    </source>
</evidence>
<dbReference type="InterPro" id="IPR003400">
    <property type="entry name" value="ExbD"/>
</dbReference>
<evidence type="ECO:0000256" key="6">
    <source>
        <dbReference type="ARBA" id="ARBA00023136"/>
    </source>
</evidence>
<keyword evidence="5 9" id="KW-1133">Transmembrane helix</keyword>
<evidence type="ECO:0000256" key="8">
    <source>
        <dbReference type="SAM" id="MobiDB-lite"/>
    </source>
</evidence>
<evidence type="ECO:0000313" key="10">
    <source>
        <dbReference type="EMBL" id="BAY83525.1"/>
    </source>
</evidence>
<evidence type="ECO:0000256" key="7">
    <source>
        <dbReference type="RuleBase" id="RU003879"/>
    </source>
</evidence>
<evidence type="ECO:0000256" key="2">
    <source>
        <dbReference type="ARBA" id="ARBA00005811"/>
    </source>
</evidence>
<proteinExistence type="inferred from homology"/>
<dbReference type="Pfam" id="PF02472">
    <property type="entry name" value="ExbD"/>
    <property type="match status" value="1"/>
</dbReference>
<gene>
    <name evidence="10" type="ORF">NIES267_30140</name>
</gene>
<reference evidence="10 11" key="1">
    <citation type="submission" date="2017-06" db="EMBL/GenBank/DDBJ databases">
        <title>Genome sequencing of cyanobaciteial culture collection at National Institute for Environmental Studies (NIES).</title>
        <authorList>
            <person name="Hirose Y."/>
            <person name="Shimura Y."/>
            <person name="Fujisawa T."/>
            <person name="Nakamura Y."/>
            <person name="Kawachi M."/>
        </authorList>
    </citation>
    <scope>NUCLEOTIDE SEQUENCE [LARGE SCALE GENOMIC DNA]</scope>
    <source>
        <strain evidence="10 11">NIES-267</strain>
    </source>
</reference>
<comment type="similarity">
    <text evidence="2 7">Belongs to the ExbD/TolR family.</text>
</comment>
<comment type="subcellular location">
    <subcellularLocation>
        <location evidence="1">Cell membrane</location>
        <topology evidence="1">Single-pass membrane protein</topology>
    </subcellularLocation>
    <subcellularLocation>
        <location evidence="7">Cell membrane</location>
        <topology evidence="7">Single-pass type II membrane protein</topology>
    </subcellularLocation>
</comment>
<evidence type="ECO:0000256" key="4">
    <source>
        <dbReference type="ARBA" id="ARBA00022692"/>
    </source>
</evidence>
<dbReference type="AlphaFoldDB" id="A0A1Z4LQJ5"/>
<sequence length="254" mass="26705">MKINLNNPSEEVQIQIIPLIDVVFCILVFFILASLQFTRQQSINIDLPQASTATSSVAPDTQREILPVTIDAVGQIYVEKNPVQREQLGGILKDYLTKNPKGTLVLYASRSATYNDVIEILDLLRQVGGDRVSLAIIPGSEEQPANPNPLQPIPNLPINPGITPGGTIPLPNSPLSPNLPQNNPNLNLPPGSTQIPLPSIPNQPQTEQGVPPRSPSSGNPATTNPPASAPTQPAPGGTAAPAAPAAPAQTNPSP</sequence>
<dbReference type="EMBL" id="AP018227">
    <property type="protein sequence ID" value="BAY83525.1"/>
    <property type="molecule type" value="Genomic_DNA"/>
</dbReference>
<accession>A0A1Z4LQJ5</accession>
<dbReference type="PANTHER" id="PTHR30558">
    <property type="entry name" value="EXBD MEMBRANE COMPONENT OF PMF-DRIVEN MACROMOLECULE IMPORT SYSTEM"/>
    <property type="match status" value="1"/>
</dbReference>
<dbReference type="GO" id="GO:0022857">
    <property type="term" value="F:transmembrane transporter activity"/>
    <property type="evidence" value="ECO:0007669"/>
    <property type="project" value="InterPro"/>
</dbReference>
<dbReference type="OrthoDB" id="1682382at2"/>
<keyword evidence="6 9" id="KW-0472">Membrane</keyword>
<dbReference type="GO" id="GO:0005886">
    <property type="term" value="C:plasma membrane"/>
    <property type="evidence" value="ECO:0007669"/>
    <property type="project" value="UniProtKB-SubCell"/>
</dbReference>
<feature type="transmembrane region" description="Helical" evidence="9">
    <location>
        <begin position="12"/>
        <end position="35"/>
    </location>
</feature>
<protein>
    <submittedName>
        <fullName evidence="10">Biopolymer transport protein ExbD/TolR</fullName>
    </submittedName>
</protein>
<feature type="compositionally biased region" description="Polar residues" evidence="8">
    <location>
        <begin position="191"/>
        <end position="208"/>
    </location>
</feature>